<keyword evidence="2" id="KW-1133">Transmembrane helix</keyword>
<proteinExistence type="predicted"/>
<keyword evidence="4" id="KW-1185">Reference proteome</keyword>
<feature type="compositionally biased region" description="Low complexity" evidence="1">
    <location>
        <begin position="34"/>
        <end position="50"/>
    </location>
</feature>
<reference evidence="3 4" key="1">
    <citation type="submission" date="2016-06" db="EMBL/GenBank/DDBJ databases">
        <authorList>
            <person name="Kjaerup R.B."/>
            <person name="Dalgaard T.S."/>
            <person name="Juul-Madsen H.R."/>
        </authorList>
    </citation>
    <scope>NUCLEOTIDE SEQUENCE [LARGE SCALE GENOMIC DNA]</scope>
</reference>
<evidence type="ECO:0000313" key="3">
    <source>
        <dbReference type="EMBL" id="SMQ48980.1"/>
    </source>
</evidence>
<gene>
    <name evidence="3" type="ORF">ZT3D7_G4130</name>
</gene>
<sequence>MNVQRTARLLSSRARLLQRPTRATYSSQSPAIESTSQPSSTQLQQSRPTSEPQYIHVPRPEPKEEQPVDGVFWTGLLLILITPPMSWYYYQHRKEHMGKKKEELIKLMEEKRAALNKELGK</sequence>
<name>A0A1X7RP34_ZYMT9</name>
<organism evidence="3 4">
    <name type="scientific">Zymoseptoria tritici (strain ST99CH_3D7)</name>
    <dbReference type="NCBI Taxonomy" id="1276538"/>
    <lineage>
        <taxon>Eukaryota</taxon>
        <taxon>Fungi</taxon>
        <taxon>Dikarya</taxon>
        <taxon>Ascomycota</taxon>
        <taxon>Pezizomycotina</taxon>
        <taxon>Dothideomycetes</taxon>
        <taxon>Dothideomycetidae</taxon>
        <taxon>Mycosphaerellales</taxon>
        <taxon>Mycosphaerellaceae</taxon>
        <taxon>Zymoseptoria</taxon>
    </lineage>
</organism>
<feature type="compositionally biased region" description="Low complexity" evidence="1">
    <location>
        <begin position="1"/>
        <end position="19"/>
    </location>
</feature>
<accession>A0A1X7RP34</accession>
<dbReference type="EMBL" id="LT853694">
    <property type="protein sequence ID" value="SMQ48980.1"/>
    <property type="molecule type" value="Genomic_DNA"/>
</dbReference>
<evidence type="ECO:0000256" key="2">
    <source>
        <dbReference type="SAM" id="Phobius"/>
    </source>
</evidence>
<feature type="compositionally biased region" description="Polar residues" evidence="1">
    <location>
        <begin position="21"/>
        <end position="33"/>
    </location>
</feature>
<feature type="transmembrane region" description="Helical" evidence="2">
    <location>
        <begin position="70"/>
        <end position="90"/>
    </location>
</feature>
<evidence type="ECO:0000256" key="1">
    <source>
        <dbReference type="SAM" id="MobiDB-lite"/>
    </source>
</evidence>
<evidence type="ECO:0000313" key="4">
    <source>
        <dbReference type="Proteomes" id="UP000215127"/>
    </source>
</evidence>
<feature type="region of interest" description="Disordered" evidence="1">
    <location>
        <begin position="1"/>
        <end position="67"/>
    </location>
</feature>
<dbReference type="AlphaFoldDB" id="A0A1X7RP34"/>
<dbReference type="Proteomes" id="UP000215127">
    <property type="component" value="Chromosome 3"/>
</dbReference>
<protein>
    <submittedName>
        <fullName evidence="3">Uncharacterized protein</fullName>
    </submittedName>
</protein>
<keyword evidence="2" id="KW-0812">Transmembrane</keyword>
<keyword evidence="2" id="KW-0472">Membrane</keyword>